<dbReference type="AlphaFoldDB" id="A0AAV9VYC5"/>
<keyword evidence="1" id="KW-0732">Signal</keyword>
<evidence type="ECO:0000256" key="1">
    <source>
        <dbReference type="SAM" id="SignalP"/>
    </source>
</evidence>
<evidence type="ECO:0000313" key="2">
    <source>
        <dbReference type="EMBL" id="KAK6498787.1"/>
    </source>
</evidence>
<name>A0AAV9VYC5_9PEZI</name>
<protein>
    <submittedName>
        <fullName evidence="2">Uncharacterized protein</fullName>
    </submittedName>
</protein>
<proteinExistence type="predicted"/>
<dbReference type="Proteomes" id="UP001370758">
    <property type="component" value="Unassembled WGS sequence"/>
</dbReference>
<reference evidence="2 3" key="1">
    <citation type="submission" date="2023-08" db="EMBL/GenBank/DDBJ databases">
        <authorList>
            <person name="Palmer J.M."/>
        </authorList>
    </citation>
    <scope>NUCLEOTIDE SEQUENCE [LARGE SCALE GENOMIC DNA]</scope>
    <source>
        <strain evidence="2 3">TWF481</strain>
    </source>
</reference>
<keyword evidence="3" id="KW-1185">Reference proteome</keyword>
<feature type="chain" id="PRO_5043620208" evidence="1">
    <location>
        <begin position="18"/>
        <end position="90"/>
    </location>
</feature>
<accession>A0AAV9VYC5</accession>
<evidence type="ECO:0000313" key="3">
    <source>
        <dbReference type="Proteomes" id="UP001370758"/>
    </source>
</evidence>
<dbReference type="EMBL" id="JAVHJL010000008">
    <property type="protein sequence ID" value="KAK6498787.1"/>
    <property type="molecule type" value="Genomic_DNA"/>
</dbReference>
<sequence length="90" mass="9426">MRPSTLLLLSIATISTAAPIPQNWKNIGAGLVNGIGIVCTFQGEQCQQFGNAVREGITDAVTKGPKLGEKEADAVMKGGLKDTISGWGRK</sequence>
<gene>
    <name evidence="2" type="ORF">TWF481_011360</name>
</gene>
<comment type="caution">
    <text evidence="2">The sequence shown here is derived from an EMBL/GenBank/DDBJ whole genome shotgun (WGS) entry which is preliminary data.</text>
</comment>
<feature type="signal peptide" evidence="1">
    <location>
        <begin position="1"/>
        <end position="17"/>
    </location>
</feature>
<organism evidence="2 3">
    <name type="scientific">Arthrobotrys musiformis</name>
    <dbReference type="NCBI Taxonomy" id="47236"/>
    <lineage>
        <taxon>Eukaryota</taxon>
        <taxon>Fungi</taxon>
        <taxon>Dikarya</taxon>
        <taxon>Ascomycota</taxon>
        <taxon>Pezizomycotina</taxon>
        <taxon>Orbiliomycetes</taxon>
        <taxon>Orbiliales</taxon>
        <taxon>Orbiliaceae</taxon>
        <taxon>Arthrobotrys</taxon>
    </lineage>
</organism>